<feature type="non-terminal residue" evidence="1">
    <location>
        <position position="157"/>
    </location>
</feature>
<organism evidence="1">
    <name type="scientific">marine sediment metagenome</name>
    <dbReference type="NCBI Taxonomy" id="412755"/>
    <lineage>
        <taxon>unclassified sequences</taxon>
        <taxon>metagenomes</taxon>
        <taxon>ecological metagenomes</taxon>
    </lineage>
</organism>
<dbReference type="EMBL" id="BARU01011467">
    <property type="protein sequence ID" value="GAH45129.1"/>
    <property type="molecule type" value="Genomic_DNA"/>
</dbReference>
<protein>
    <submittedName>
        <fullName evidence="1">Uncharacterized protein</fullName>
    </submittedName>
</protein>
<accession>X1GU47</accession>
<proteinExistence type="predicted"/>
<comment type="caution">
    <text evidence="1">The sequence shown here is derived from an EMBL/GenBank/DDBJ whole genome shotgun (WGS) entry which is preliminary data.</text>
</comment>
<name>X1GU47_9ZZZZ</name>
<sequence>MLIRHLRARLATLAFCAFVPFFASTDAAAENLVGSPVIFRSGDWTVHRTKDAMTDKNLCTAIYKNDYGIQLGSHSLAIAVADGLKSVTLRFDDDSAREMRLPKRSEHAVSAINIEGADFERVQQSSRLRYRVLTGTDNVVEGDIDLSGAKDAYRNIE</sequence>
<dbReference type="AlphaFoldDB" id="X1GU47"/>
<gene>
    <name evidence="1" type="ORF">S03H2_21521</name>
</gene>
<reference evidence="1" key="1">
    <citation type="journal article" date="2014" name="Front. Microbiol.">
        <title>High frequency of phylogenetically diverse reductive dehalogenase-homologous genes in deep subseafloor sedimentary metagenomes.</title>
        <authorList>
            <person name="Kawai M."/>
            <person name="Futagami T."/>
            <person name="Toyoda A."/>
            <person name="Takaki Y."/>
            <person name="Nishi S."/>
            <person name="Hori S."/>
            <person name="Arai W."/>
            <person name="Tsubouchi T."/>
            <person name="Morono Y."/>
            <person name="Uchiyama I."/>
            <person name="Ito T."/>
            <person name="Fujiyama A."/>
            <person name="Inagaki F."/>
            <person name="Takami H."/>
        </authorList>
    </citation>
    <scope>NUCLEOTIDE SEQUENCE</scope>
    <source>
        <strain evidence="1">Expedition CK06-06</strain>
    </source>
</reference>
<evidence type="ECO:0000313" key="1">
    <source>
        <dbReference type="EMBL" id="GAH45129.1"/>
    </source>
</evidence>